<keyword evidence="2" id="KW-0812">Transmembrane</keyword>
<keyword evidence="5" id="KW-1185">Reference proteome</keyword>
<dbReference type="FunFam" id="1.10.472.80:FF:000024">
    <property type="entry name" value="TBC1 domain family member 20"/>
    <property type="match status" value="1"/>
</dbReference>
<dbReference type="InterPro" id="IPR035969">
    <property type="entry name" value="Rab-GAP_TBC_sf"/>
</dbReference>
<name>A0A674EJ27_SALTR</name>
<proteinExistence type="predicted"/>
<evidence type="ECO:0000259" key="3">
    <source>
        <dbReference type="PROSITE" id="PS50086"/>
    </source>
</evidence>
<dbReference type="SMART" id="SM00164">
    <property type="entry name" value="TBC"/>
    <property type="match status" value="1"/>
</dbReference>
<evidence type="ECO:0000313" key="5">
    <source>
        <dbReference type="Proteomes" id="UP000472277"/>
    </source>
</evidence>
<organism evidence="4 5">
    <name type="scientific">Salmo trutta</name>
    <name type="common">Brown trout</name>
    <dbReference type="NCBI Taxonomy" id="8032"/>
    <lineage>
        <taxon>Eukaryota</taxon>
        <taxon>Metazoa</taxon>
        <taxon>Chordata</taxon>
        <taxon>Craniata</taxon>
        <taxon>Vertebrata</taxon>
        <taxon>Euteleostomi</taxon>
        <taxon>Actinopterygii</taxon>
        <taxon>Neopterygii</taxon>
        <taxon>Teleostei</taxon>
        <taxon>Protacanthopterygii</taxon>
        <taxon>Salmoniformes</taxon>
        <taxon>Salmonidae</taxon>
        <taxon>Salmoninae</taxon>
        <taxon>Salmo</taxon>
    </lineage>
</organism>
<dbReference type="InterPro" id="IPR045913">
    <property type="entry name" value="TBC20/Gyp8-like"/>
</dbReference>
<dbReference type="GO" id="GO:0005789">
    <property type="term" value="C:endoplasmic reticulum membrane"/>
    <property type="evidence" value="ECO:0007669"/>
    <property type="project" value="TreeGrafter"/>
</dbReference>
<evidence type="ECO:0000313" key="4">
    <source>
        <dbReference type="Ensembl" id="ENSSTUP00000107854.1"/>
    </source>
</evidence>
<dbReference type="GO" id="GO:0006888">
    <property type="term" value="P:endoplasmic reticulum to Golgi vesicle-mediated transport"/>
    <property type="evidence" value="ECO:0007669"/>
    <property type="project" value="TreeGrafter"/>
</dbReference>
<feature type="transmembrane region" description="Helical" evidence="2">
    <location>
        <begin position="356"/>
        <end position="377"/>
    </location>
</feature>
<accession>A0A674EJ27</accession>
<reference evidence="4" key="1">
    <citation type="submission" date="2025-08" db="UniProtKB">
        <authorList>
            <consortium name="Ensembl"/>
        </authorList>
    </citation>
    <scope>IDENTIFICATION</scope>
</reference>
<keyword evidence="1" id="KW-0343">GTPase activation</keyword>
<dbReference type="Pfam" id="PF00566">
    <property type="entry name" value="RabGAP-TBC"/>
    <property type="match status" value="1"/>
</dbReference>
<dbReference type="Proteomes" id="UP000472277">
    <property type="component" value="Chromosome 36"/>
</dbReference>
<dbReference type="Ensembl" id="ENSSTUT00000115536.1">
    <property type="protein sequence ID" value="ENSSTUP00000107854.1"/>
    <property type="gene ID" value="ENSSTUG00000047934.1"/>
</dbReference>
<feature type="domain" description="Rab-GAP TBC" evidence="3">
    <location>
        <begin position="1"/>
        <end position="225"/>
    </location>
</feature>
<protein>
    <submittedName>
        <fullName evidence="4">Zgc:63863</fullName>
    </submittedName>
</protein>
<keyword evidence="2" id="KW-0472">Membrane</keyword>
<reference evidence="4" key="2">
    <citation type="submission" date="2025-09" db="UniProtKB">
        <authorList>
            <consortium name="Ensembl"/>
        </authorList>
    </citation>
    <scope>IDENTIFICATION</scope>
</reference>
<dbReference type="PANTHER" id="PTHR20913">
    <property type="entry name" value="TBC1 DOMAIN FAMILY MEMBER 20/GTPASE"/>
    <property type="match status" value="1"/>
</dbReference>
<dbReference type="SUPFAM" id="SSF47923">
    <property type="entry name" value="Ypt/Rab-GAP domain of gyp1p"/>
    <property type="match status" value="2"/>
</dbReference>
<dbReference type="GO" id="GO:0005096">
    <property type="term" value="F:GTPase activator activity"/>
    <property type="evidence" value="ECO:0007669"/>
    <property type="project" value="UniProtKB-KW"/>
</dbReference>
<dbReference type="Gene3D" id="1.10.472.80">
    <property type="entry name" value="Ypt/Rab-GAP domain of gyp1p, domain 3"/>
    <property type="match status" value="1"/>
</dbReference>
<evidence type="ECO:0000256" key="1">
    <source>
        <dbReference type="ARBA" id="ARBA00022468"/>
    </source>
</evidence>
<dbReference type="AlphaFoldDB" id="A0A674EJ27"/>
<feature type="transmembrane region" description="Helical" evidence="2">
    <location>
        <begin position="185"/>
        <end position="205"/>
    </location>
</feature>
<dbReference type="InParanoid" id="A0A674EJ27"/>
<sequence>CLKSKSRYIHALLTLSDREHESWKKLKLVEILQALNSDPVDIETLRRAVVSEGGLLTEEIRREGLCIFVNNKSNPSIDQRWIQFCSLPLSSGMRVDERHVLQEQLIDSILVVLQKNPALHYYQGYHDIVVTFLLVVGECMAIAMVETLSNHHLRDFMDPTMDSTKHILNYLMPILEHVDPERHDFMLGAEVGTIFALSWLITWYGHVLSEFHHVLRLYDFFLASHPLMAVYFAAVIVLHREKEVKQTECDMAMVYHILSQIPQDLPYEELITVAMLFSLYSCLPPEQKCHLNRTEICISFNCFKAFQMTTQQQRPDSVLRRQLLRGPAQGRGGPDFQMALPMDTQPNQAANQLVKMAVWGISATLGAAALAVAQTALDWAPDFFMQLY</sequence>
<dbReference type="InterPro" id="IPR000195">
    <property type="entry name" value="Rab-GAP-TBC_dom"/>
</dbReference>
<keyword evidence="2" id="KW-1133">Transmembrane helix</keyword>
<dbReference type="GeneTree" id="ENSGT00390000014944"/>
<dbReference type="PANTHER" id="PTHR20913:SF11">
    <property type="entry name" value="RAB-GAP TBC DOMAIN-CONTAINING PROTEIN"/>
    <property type="match status" value="1"/>
</dbReference>
<dbReference type="PROSITE" id="PS50086">
    <property type="entry name" value="TBC_RABGAP"/>
    <property type="match status" value="1"/>
</dbReference>
<evidence type="ECO:0000256" key="2">
    <source>
        <dbReference type="SAM" id="Phobius"/>
    </source>
</evidence>
<feature type="transmembrane region" description="Helical" evidence="2">
    <location>
        <begin position="217"/>
        <end position="238"/>
    </location>
</feature>
<dbReference type="Gene3D" id="1.10.8.1310">
    <property type="match status" value="2"/>
</dbReference>